<evidence type="ECO:0000313" key="4">
    <source>
        <dbReference type="Proteomes" id="UP000028194"/>
    </source>
</evidence>
<dbReference type="OrthoDB" id="9682at2157"/>
<feature type="transmembrane region" description="Helical" evidence="1">
    <location>
        <begin position="6"/>
        <end position="27"/>
    </location>
</feature>
<dbReference type="InterPro" id="IPR054458">
    <property type="entry name" value="FlaF_Ig-like"/>
</dbReference>
<evidence type="ECO:0000259" key="2">
    <source>
        <dbReference type="Pfam" id="PF22201"/>
    </source>
</evidence>
<dbReference type="EMBL" id="CP007174">
    <property type="protein sequence ID" value="AIF84410.1"/>
    <property type="molecule type" value="Genomic_DNA"/>
</dbReference>
<dbReference type="HOGENOM" id="CLU_1590796_0_0_2"/>
<keyword evidence="1" id="KW-0812">Transmembrane</keyword>
<keyword evidence="1" id="KW-0472">Membrane</keyword>
<organism evidence="3 4">
    <name type="scientific">Candidatus Nitrososphaera evergladensis SR1</name>
    <dbReference type="NCBI Taxonomy" id="1459636"/>
    <lineage>
        <taxon>Archaea</taxon>
        <taxon>Nitrososphaerota</taxon>
        <taxon>Nitrososphaeria</taxon>
        <taxon>Nitrososphaerales</taxon>
        <taxon>Nitrososphaeraceae</taxon>
        <taxon>Nitrososphaera</taxon>
    </lineage>
</organism>
<feature type="domain" description="Conserved flagellar protein F immunoglobulin-like" evidence="2">
    <location>
        <begin position="49"/>
        <end position="172"/>
    </location>
</feature>
<reference evidence="3 4" key="1">
    <citation type="journal article" date="2014" name="PLoS ONE">
        <title>Genome Sequence of Candidatus Nitrososphaera evergladensis from Group I.1b Enriched from Everglades Soil Reveals Novel Genomic Features of the Ammonia-Oxidizing Archaea.</title>
        <authorList>
            <person name="Zhalnina K.V."/>
            <person name="Dias R."/>
            <person name="Leonard M.T."/>
            <person name="Dorr de Quadros P."/>
            <person name="Camargo F.A."/>
            <person name="Drew J.C."/>
            <person name="Farmerie W.G."/>
            <person name="Daroub S.H."/>
            <person name="Triplett E.W."/>
        </authorList>
    </citation>
    <scope>NUCLEOTIDE SEQUENCE [LARGE SCALE GENOMIC DNA]</scope>
    <source>
        <strain evidence="3 4">SR1</strain>
    </source>
</reference>
<dbReference type="Pfam" id="PF22201">
    <property type="entry name" value="FlaF_Ig-like"/>
    <property type="match status" value="1"/>
</dbReference>
<accession>A0A075MT73</accession>
<dbReference type="AlphaFoldDB" id="A0A075MT73"/>
<protein>
    <recommendedName>
        <fullName evidence="2">Conserved flagellar protein F immunoglobulin-like domain-containing protein</fullName>
    </recommendedName>
</protein>
<dbReference type="GeneID" id="41598074"/>
<keyword evidence="4" id="KW-1185">Reference proteome</keyword>
<gene>
    <name evidence="3" type="ORF">NTE_02358</name>
</gene>
<keyword evidence="1" id="KW-1133">Transmembrane helix</keyword>
<name>A0A075MT73_9ARCH</name>
<dbReference type="STRING" id="1459636.NTE_02358"/>
<dbReference type="RefSeq" id="WP_148700990.1">
    <property type="nucleotide sequence ID" value="NZ_CP007174.1"/>
</dbReference>
<dbReference type="eggNOG" id="arCOG01824">
    <property type="taxonomic scope" value="Archaea"/>
</dbReference>
<evidence type="ECO:0000313" key="3">
    <source>
        <dbReference type="EMBL" id="AIF84410.1"/>
    </source>
</evidence>
<sequence>MGISNAVSGGIMMITMVYVMLTIPGMLDRDAAMSNTIAQRARSDDAELKTGISITSISLVPGGSAISVELANDGSTKLWEYSKFTVIAAYDANVTGNRARTTEELEYGGISATPAQAGQWVISSFDSSMDSYVDPQVVNPGEQFTIKLKPQNPIYASSPSAYITVSTQNGVTASKGGTL</sequence>
<dbReference type="Proteomes" id="UP000028194">
    <property type="component" value="Chromosome"/>
</dbReference>
<evidence type="ECO:0000256" key="1">
    <source>
        <dbReference type="SAM" id="Phobius"/>
    </source>
</evidence>
<dbReference type="KEGG" id="nev:NTE_02358"/>
<proteinExistence type="predicted"/>